<protein>
    <recommendedName>
        <fullName evidence="2">Roadblock/LAMTOR2 domain-containing protein</fullName>
    </recommendedName>
</protein>
<comment type="caution">
    <text evidence="1">The sequence shown here is derived from an EMBL/GenBank/DDBJ whole genome shotgun (WGS) entry which is preliminary data.</text>
</comment>
<accession>A0A0F9GNT8</accession>
<organism evidence="1">
    <name type="scientific">marine sediment metagenome</name>
    <dbReference type="NCBI Taxonomy" id="412755"/>
    <lineage>
        <taxon>unclassified sequences</taxon>
        <taxon>metagenomes</taxon>
        <taxon>ecological metagenomes</taxon>
    </lineage>
</organism>
<dbReference type="AlphaFoldDB" id="A0A0F9GNT8"/>
<sequence>MIQSILVCDSQGYPFYSKKIDPNLGELDPTIFSGLISAIGAIGKQLFKEDIAKIHYGEAYEIVIVTKELFGDDKSIYFVFIIEGDVDLKLIKQISTNIFIETKHVLKDPSAAKFDIKNKVDKLLSNLG</sequence>
<evidence type="ECO:0000313" key="1">
    <source>
        <dbReference type="EMBL" id="KKM00545.1"/>
    </source>
</evidence>
<evidence type="ECO:0008006" key="2">
    <source>
        <dbReference type="Google" id="ProtNLM"/>
    </source>
</evidence>
<gene>
    <name evidence="1" type="ORF">LCGC14_1803380</name>
</gene>
<dbReference type="EMBL" id="LAZR01017410">
    <property type="protein sequence ID" value="KKM00545.1"/>
    <property type="molecule type" value="Genomic_DNA"/>
</dbReference>
<reference evidence="1" key="1">
    <citation type="journal article" date="2015" name="Nature">
        <title>Complex archaea that bridge the gap between prokaryotes and eukaryotes.</title>
        <authorList>
            <person name="Spang A."/>
            <person name="Saw J.H."/>
            <person name="Jorgensen S.L."/>
            <person name="Zaremba-Niedzwiedzka K."/>
            <person name="Martijn J."/>
            <person name="Lind A.E."/>
            <person name="van Eijk R."/>
            <person name="Schleper C."/>
            <person name="Guy L."/>
            <person name="Ettema T.J."/>
        </authorList>
    </citation>
    <scope>NUCLEOTIDE SEQUENCE</scope>
</reference>
<name>A0A0F9GNT8_9ZZZZ</name>
<proteinExistence type="predicted"/>